<dbReference type="eggNOG" id="COG1463">
    <property type="taxonomic scope" value="Bacteria"/>
</dbReference>
<dbReference type="Pfam" id="PF02470">
    <property type="entry name" value="MlaD"/>
    <property type="match status" value="1"/>
</dbReference>
<keyword evidence="1" id="KW-1133">Transmembrane helix</keyword>
<feature type="transmembrane region" description="Helical" evidence="1">
    <location>
        <begin position="7"/>
        <end position="27"/>
    </location>
</feature>
<protein>
    <submittedName>
        <fullName evidence="3">Phospholipid/cholesterol/gamma-HCH transport system substrate-binding protein</fullName>
    </submittedName>
</protein>
<organism evidence="3 4">
    <name type="scientific">Segatella oulorum</name>
    <dbReference type="NCBI Taxonomy" id="28136"/>
    <lineage>
        <taxon>Bacteria</taxon>
        <taxon>Pseudomonadati</taxon>
        <taxon>Bacteroidota</taxon>
        <taxon>Bacteroidia</taxon>
        <taxon>Bacteroidales</taxon>
        <taxon>Prevotellaceae</taxon>
        <taxon>Segatella</taxon>
    </lineage>
</organism>
<keyword evidence="1" id="KW-0812">Transmembrane</keyword>
<dbReference type="InterPro" id="IPR052336">
    <property type="entry name" value="MlaD_Phospholipid_Transporter"/>
</dbReference>
<dbReference type="InterPro" id="IPR003399">
    <property type="entry name" value="Mce/MlaD"/>
</dbReference>
<evidence type="ECO:0000256" key="1">
    <source>
        <dbReference type="SAM" id="Phobius"/>
    </source>
</evidence>
<dbReference type="PANTHER" id="PTHR33371">
    <property type="entry name" value="INTERMEMBRANE PHOSPHOLIPID TRANSPORT SYSTEM BINDING PROTEIN MLAD-RELATED"/>
    <property type="match status" value="1"/>
</dbReference>
<dbReference type="PANTHER" id="PTHR33371:SF4">
    <property type="entry name" value="INTERMEMBRANE PHOSPHOLIPID TRANSPORT SYSTEM BINDING PROTEIN MLAD"/>
    <property type="match status" value="1"/>
</dbReference>
<evidence type="ECO:0000259" key="2">
    <source>
        <dbReference type="Pfam" id="PF02470"/>
    </source>
</evidence>
<gene>
    <name evidence="3" type="ORF">SAMN02745202_00652</name>
</gene>
<sequence>MKLTNEIKIALVAIVGILVLFFGLNFLKGMSLFSTDSTYYVAFKDISGLSSSNPIYADGYKVGVVKSIQYNYAKKGDVLVQIDINPDLRIPKGSSAEIESDLMGNVKMNLLLANNPLERVNKGDTIIGSKNSGMLGNVAKLLPTVQQMLPKLDSILSSVNTLLADPALAHSLHNIEGITANLNTTSQQLNTLVAGVNRQVPGLLRRADGVMVNANTFTGNLAQVDIAGTMAQVNQTIAQLNAFSQQLNSKEGSLGLLMHDPALYNNLNKTMVSVDSLLINVRQHPKRYVHFSLFGRKDK</sequence>
<dbReference type="EMBL" id="FUXK01000005">
    <property type="protein sequence ID" value="SJZ62543.1"/>
    <property type="molecule type" value="Genomic_DNA"/>
</dbReference>
<dbReference type="RefSeq" id="WP_025070182.1">
    <property type="nucleotide sequence ID" value="NZ_FUXK01000005.1"/>
</dbReference>
<accession>A0A1T4M6C9</accession>
<reference evidence="3 4" key="1">
    <citation type="submission" date="2017-02" db="EMBL/GenBank/DDBJ databases">
        <authorList>
            <person name="Peterson S.W."/>
        </authorList>
    </citation>
    <scope>NUCLEOTIDE SEQUENCE [LARGE SCALE GENOMIC DNA]</scope>
    <source>
        <strain evidence="3 4">ATCC 43324</strain>
    </source>
</reference>
<keyword evidence="1" id="KW-0472">Membrane</keyword>
<dbReference type="STRING" id="28136.SAMN02745202_00652"/>
<feature type="domain" description="Mce/MlaD" evidence="2">
    <location>
        <begin position="37"/>
        <end position="101"/>
    </location>
</feature>
<dbReference type="Proteomes" id="UP000190065">
    <property type="component" value="Unassembled WGS sequence"/>
</dbReference>
<evidence type="ECO:0000313" key="4">
    <source>
        <dbReference type="Proteomes" id="UP000190065"/>
    </source>
</evidence>
<name>A0A1T4M6C9_9BACT</name>
<dbReference type="AlphaFoldDB" id="A0A1T4M6C9"/>
<proteinExistence type="predicted"/>
<evidence type="ECO:0000313" key="3">
    <source>
        <dbReference type="EMBL" id="SJZ62543.1"/>
    </source>
</evidence>